<keyword evidence="3" id="KW-0067">ATP-binding</keyword>
<name>A0A2V1HUA0_9MICO</name>
<gene>
    <name evidence="3" type="ORF">DDQ50_07170</name>
</gene>
<dbReference type="AlphaFoldDB" id="A0A2V1HUA0"/>
<evidence type="ECO:0000256" key="1">
    <source>
        <dbReference type="SAM" id="MobiDB-lite"/>
    </source>
</evidence>
<dbReference type="OrthoDB" id="5122815at2"/>
<evidence type="ECO:0000313" key="4">
    <source>
        <dbReference type="Proteomes" id="UP000244893"/>
    </source>
</evidence>
<feature type="signal peptide" evidence="2">
    <location>
        <begin position="1"/>
        <end position="29"/>
    </location>
</feature>
<reference evidence="3 4" key="1">
    <citation type="submission" date="2018-05" db="EMBL/GenBank/DDBJ databases">
        <title>Amnibacterium sp. M8JJ-5, whole genome shotgun sequence.</title>
        <authorList>
            <person name="Tuo L."/>
        </authorList>
    </citation>
    <scope>NUCLEOTIDE SEQUENCE [LARGE SCALE GENOMIC DNA]</scope>
    <source>
        <strain evidence="3 4">M8JJ-5</strain>
    </source>
</reference>
<dbReference type="GO" id="GO:0005524">
    <property type="term" value="F:ATP binding"/>
    <property type="evidence" value="ECO:0007669"/>
    <property type="project" value="UniProtKB-KW"/>
</dbReference>
<comment type="caution">
    <text evidence="3">The sequence shown here is derived from an EMBL/GenBank/DDBJ whole genome shotgun (WGS) entry which is preliminary data.</text>
</comment>
<sequence>MSMSYRARSIMVGRGLLAASLLAASVVLAGCTSNPVAPAPAETTDAPAPVETTTAPVASPEPTTPTGIPITFTCDQLLTPEQVYAFNANFGANPQYVVEPGTVAAEIVALQGISCGWLNQTSNELIEVAVAHLEPADIEARKNELVISSHLVPTYNNVADEGYFTTDGTIGRADVFVGEYWLMMRSSVFFEPGDAISLVEPAATNLQGVS</sequence>
<keyword evidence="3" id="KW-0547">Nucleotide-binding</keyword>
<dbReference type="Proteomes" id="UP000244893">
    <property type="component" value="Unassembled WGS sequence"/>
</dbReference>
<dbReference type="PROSITE" id="PS51257">
    <property type="entry name" value="PROKAR_LIPOPROTEIN"/>
    <property type="match status" value="1"/>
</dbReference>
<protein>
    <submittedName>
        <fullName evidence="3">Iron ABC transporter ATP-binding protein</fullName>
    </submittedName>
</protein>
<evidence type="ECO:0000256" key="2">
    <source>
        <dbReference type="SAM" id="SignalP"/>
    </source>
</evidence>
<dbReference type="EMBL" id="QEOP01000001">
    <property type="protein sequence ID" value="PVZ96195.1"/>
    <property type="molecule type" value="Genomic_DNA"/>
</dbReference>
<keyword evidence="4" id="KW-1185">Reference proteome</keyword>
<evidence type="ECO:0000313" key="3">
    <source>
        <dbReference type="EMBL" id="PVZ96195.1"/>
    </source>
</evidence>
<organism evidence="3 4">
    <name type="scientific">Amnibacterium flavum</name>
    <dbReference type="NCBI Taxonomy" id="2173173"/>
    <lineage>
        <taxon>Bacteria</taxon>
        <taxon>Bacillati</taxon>
        <taxon>Actinomycetota</taxon>
        <taxon>Actinomycetes</taxon>
        <taxon>Micrococcales</taxon>
        <taxon>Microbacteriaceae</taxon>
        <taxon>Amnibacterium</taxon>
    </lineage>
</organism>
<keyword evidence="2" id="KW-0732">Signal</keyword>
<feature type="region of interest" description="Disordered" evidence="1">
    <location>
        <begin position="39"/>
        <end position="64"/>
    </location>
</feature>
<dbReference type="RefSeq" id="WP_116755929.1">
    <property type="nucleotide sequence ID" value="NZ_JBHUEX010000001.1"/>
</dbReference>
<feature type="chain" id="PRO_5039727948" evidence="2">
    <location>
        <begin position="30"/>
        <end position="210"/>
    </location>
</feature>
<accession>A0A2V1HUA0</accession>
<proteinExistence type="predicted"/>